<accession>A0ABD0TBK9</accession>
<dbReference type="SUPFAM" id="SSF81296">
    <property type="entry name" value="E set domains"/>
    <property type="match status" value="2"/>
</dbReference>
<feature type="region of interest" description="Disordered" evidence="3">
    <location>
        <begin position="364"/>
        <end position="389"/>
    </location>
</feature>
<dbReference type="Pfam" id="PF00339">
    <property type="entry name" value="Arrestin_N"/>
    <property type="match status" value="1"/>
</dbReference>
<reference evidence="6 7" key="1">
    <citation type="submission" date="2024-06" db="EMBL/GenBank/DDBJ databases">
        <title>A chromosome-level genome assembly of beet webworm, Loxostege sticticalis.</title>
        <authorList>
            <person name="Zhang Y."/>
        </authorList>
    </citation>
    <scope>NUCLEOTIDE SEQUENCE [LARGE SCALE GENOMIC DNA]</scope>
    <source>
        <strain evidence="6">AQ028</strain>
        <tissue evidence="6">Male pupae</tissue>
    </source>
</reference>
<comment type="caution">
    <text evidence="6">The sequence shown here is derived from an EMBL/GenBank/DDBJ whole genome shotgun (WGS) entry which is preliminary data.</text>
</comment>
<evidence type="ECO:0000256" key="2">
    <source>
        <dbReference type="ARBA" id="ARBA00022606"/>
    </source>
</evidence>
<evidence type="ECO:0008006" key="8">
    <source>
        <dbReference type="Google" id="ProtNLM"/>
    </source>
</evidence>
<dbReference type="EMBL" id="JBEDNZ010000007">
    <property type="protein sequence ID" value="KAL0840777.1"/>
    <property type="molecule type" value="Genomic_DNA"/>
</dbReference>
<feature type="compositionally biased region" description="Polar residues" evidence="3">
    <location>
        <begin position="373"/>
        <end position="383"/>
    </location>
</feature>
<evidence type="ECO:0000256" key="3">
    <source>
        <dbReference type="SAM" id="MobiDB-lite"/>
    </source>
</evidence>
<evidence type="ECO:0000259" key="5">
    <source>
        <dbReference type="Pfam" id="PF02752"/>
    </source>
</evidence>
<dbReference type="Gene3D" id="2.60.40.640">
    <property type="match status" value="2"/>
</dbReference>
<evidence type="ECO:0000313" key="7">
    <source>
        <dbReference type="Proteomes" id="UP001549921"/>
    </source>
</evidence>
<evidence type="ECO:0000313" key="6">
    <source>
        <dbReference type="EMBL" id="KAL0840777.1"/>
    </source>
</evidence>
<dbReference type="InterPro" id="IPR011021">
    <property type="entry name" value="Arrestin-like_N"/>
</dbReference>
<sequence>MGIYCATDIHTPPGGIFAPGSSVTGVVRYTIDEGISVDEVIISLKGVGKLVVEKNPRSRYSTIYIREEEHVNVATIVKTDDNQLIKCGKKYETEFNFTLPVKIPSSLEHKKLQGKYEVAIHIYYNIRTKFIVAGRFSLNKKFTKEIKVANTEITPTLLMIPNIHGQRRKLFQPFRKAYSIVNIKATVQSSVLLPGGKLEITYEVQNNTNLVVEAIKTNLFVAYDFYASKTHIVKQTRRIKDLESKSGAVKSRDSFKSSCEFMLPPDLHNITRYSKLVKRGYFFLITVKLPSPYHDVNLRIPLEIGNPVYNTVVSNELHQKADNLAVKDRYIESAGTSHDPPPSYWQSIEDIDAQSLVEDGLKRLSLSDDDGNESNAANKTIKTTVKKKL</sequence>
<proteinExistence type="inferred from homology"/>
<keyword evidence="2" id="KW-0716">Sensory transduction</keyword>
<feature type="domain" description="Arrestin C-terminal-like" evidence="5">
    <location>
        <begin position="181"/>
        <end position="307"/>
    </location>
</feature>
<evidence type="ECO:0000256" key="1">
    <source>
        <dbReference type="ARBA" id="ARBA00005298"/>
    </source>
</evidence>
<protein>
    <recommendedName>
        <fullName evidence="8">Arrestin C-terminal-like domain-containing protein</fullName>
    </recommendedName>
</protein>
<dbReference type="InterPro" id="IPR014752">
    <property type="entry name" value="Arrestin-like_C"/>
</dbReference>
<dbReference type="PANTHER" id="PTHR11188:SF172">
    <property type="entry name" value="ARRESTIN DOMAIN-CONTAINING PROTEIN 5"/>
    <property type="match status" value="1"/>
</dbReference>
<comment type="similarity">
    <text evidence="1">Belongs to the arrestin family.</text>
</comment>
<dbReference type="PANTHER" id="PTHR11188">
    <property type="entry name" value="ARRESTIN DOMAIN CONTAINING PROTEIN"/>
    <property type="match status" value="1"/>
</dbReference>
<dbReference type="InterPro" id="IPR011022">
    <property type="entry name" value="Arrestin_C-like"/>
</dbReference>
<organism evidence="6 7">
    <name type="scientific">Loxostege sticticalis</name>
    <name type="common">Beet webworm moth</name>
    <dbReference type="NCBI Taxonomy" id="481309"/>
    <lineage>
        <taxon>Eukaryota</taxon>
        <taxon>Metazoa</taxon>
        <taxon>Ecdysozoa</taxon>
        <taxon>Arthropoda</taxon>
        <taxon>Hexapoda</taxon>
        <taxon>Insecta</taxon>
        <taxon>Pterygota</taxon>
        <taxon>Neoptera</taxon>
        <taxon>Endopterygota</taxon>
        <taxon>Lepidoptera</taxon>
        <taxon>Glossata</taxon>
        <taxon>Ditrysia</taxon>
        <taxon>Pyraloidea</taxon>
        <taxon>Crambidae</taxon>
        <taxon>Pyraustinae</taxon>
        <taxon>Loxostege</taxon>
    </lineage>
</organism>
<gene>
    <name evidence="6" type="ORF">ABMA28_015960</name>
</gene>
<dbReference type="InterPro" id="IPR050357">
    <property type="entry name" value="Arrestin_domain-protein"/>
</dbReference>
<name>A0ABD0TBK9_LOXSC</name>
<dbReference type="InterPro" id="IPR014756">
    <property type="entry name" value="Ig_E-set"/>
</dbReference>
<dbReference type="AlphaFoldDB" id="A0ABD0TBK9"/>
<evidence type="ECO:0000259" key="4">
    <source>
        <dbReference type="Pfam" id="PF00339"/>
    </source>
</evidence>
<dbReference type="Pfam" id="PF02752">
    <property type="entry name" value="Arrestin_C"/>
    <property type="match status" value="1"/>
</dbReference>
<feature type="domain" description="Arrestin-like N-terminal" evidence="4">
    <location>
        <begin position="13"/>
        <end position="126"/>
    </location>
</feature>
<dbReference type="Proteomes" id="UP001549921">
    <property type="component" value="Unassembled WGS sequence"/>
</dbReference>